<evidence type="ECO:0000256" key="3">
    <source>
        <dbReference type="ARBA" id="ARBA00009431"/>
    </source>
</evidence>
<dbReference type="OrthoDB" id="443318at2759"/>
<keyword evidence="8 21" id="KW-0732">Signal</keyword>
<evidence type="ECO:0000256" key="17">
    <source>
        <dbReference type="ARBA" id="ARBA00040628"/>
    </source>
</evidence>
<dbReference type="GO" id="GO:0004185">
    <property type="term" value="F:serine-type carboxypeptidase activity"/>
    <property type="evidence" value="ECO:0007669"/>
    <property type="project" value="UniProtKB-EC"/>
</dbReference>
<comment type="subcellular location">
    <subcellularLocation>
        <location evidence="2">Golgi apparatus</location>
        <location evidence="2">trans-Golgi network membrane</location>
        <topology evidence="2">Single-pass type I membrane protein</topology>
    </subcellularLocation>
</comment>
<keyword evidence="5" id="KW-0645">Protease</keyword>
<dbReference type="Gene3D" id="3.40.50.1820">
    <property type="entry name" value="alpha/beta hydrolase"/>
    <property type="match status" value="1"/>
</dbReference>
<protein>
    <recommendedName>
        <fullName evidence="17">Pheromone-processing carboxypeptidase KEX1</fullName>
        <ecNumber evidence="15">3.4.16.6</ecNumber>
    </recommendedName>
    <alternativeName>
        <fullName evidence="18">Carboxypeptidase D</fullName>
    </alternativeName>
    <alternativeName>
        <fullName evidence="16">Pheromone-processing carboxypeptidase kex1</fullName>
    </alternativeName>
</protein>
<comment type="function">
    <text evidence="14">Protease with a carboxypeptidase B-like function involved in the C-terminal processing of the lysine and arginine residues from protein precursors. Promotes cell fusion and is involved in the programmed cell death.</text>
</comment>
<keyword evidence="11" id="KW-0333">Golgi apparatus</keyword>
<evidence type="ECO:0000256" key="14">
    <source>
        <dbReference type="ARBA" id="ARBA00037042"/>
    </source>
</evidence>
<dbReference type="Proteomes" id="UP000019373">
    <property type="component" value="Unassembled WGS sequence"/>
</dbReference>
<organism evidence="22 23">
    <name type="scientific">Endocarpon pusillum (strain Z07020 / HMAS-L-300199)</name>
    <name type="common">Lichen-forming fungus</name>
    <dbReference type="NCBI Taxonomy" id="1263415"/>
    <lineage>
        <taxon>Eukaryota</taxon>
        <taxon>Fungi</taxon>
        <taxon>Dikarya</taxon>
        <taxon>Ascomycota</taxon>
        <taxon>Pezizomycotina</taxon>
        <taxon>Eurotiomycetes</taxon>
        <taxon>Chaetothyriomycetidae</taxon>
        <taxon>Verrucariales</taxon>
        <taxon>Verrucariaceae</taxon>
        <taxon>Endocarpon</taxon>
    </lineage>
</organism>
<keyword evidence="10 20" id="KW-1133">Transmembrane helix</keyword>
<dbReference type="GO" id="GO:0006915">
    <property type="term" value="P:apoptotic process"/>
    <property type="evidence" value="ECO:0007669"/>
    <property type="project" value="UniProtKB-KW"/>
</dbReference>
<evidence type="ECO:0000256" key="16">
    <source>
        <dbReference type="ARBA" id="ARBA00040403"/>
    </source>
</evidence>
<evidence type="ECO:0000256" key="15">
    <source>
        <dbReference type="ARBA" id="ARBA00038895"/>
    </source>
</evidence>
<evidence type="ECO:0000256" key="18">
    <source>
        <dbReference type="ARBA" id="ARBA00042717"/>
    </source>
</evidence>
<dbReference type="PANTHER" id="PTHR11802:SF190">
    <property type="entry name" value="PHEROMONE-PROCESSING CARBOXYPEPTIDASE KEX1"/>
    <property type="match status" value="1"/>
</dbReference>
<dbReference type="GeneID" id="19235781"/>
<gene>
    <name evidence="22" type="ORF">EPUS_00720</name>
</gene>
<evidence type="ECO:0000256" key="11">
    <source>
        <dbReference type="ARBA" id="ARBA00023034"/>
    </source>
</evidence>
<dbReference type="InterPro" id="IPR029058">
    <property type="entry name" value="AB_hydrolase_fold"/>
</dbReference>
<dbReference type="HOGENOM" id="CLU_008523_11_0_1"/>
<comment type="catalytic activity">
    <reaction evidence="1">
        <text>Preferential release of a C-terminal arginine or lysine residue.</text>
        <dbReference type="EC" id="3.4.16.6"/>
    </reaction>
</comment>
<evidence type="ECO:0000256" key="2">
    <source>
        <dbReference type="ARBA" id="ARBA00004393"/>
    </source>
</evidence>
<dbReference type="Pfam" id="PF00450">
    <property type="entry name" value="Peptidase_S10"/>
    <property type="match status" value="1"/>
</dbReference>
<keyword evidence="12 20" id="KW-0472">Membrane</keyword>
<dbReference type="OMA" id="EMADQFV"/>
<evidence type="ECO:0000256" key="7">
    <source>
        <dbReference type="ARBA" id="ARBA00022703"/>
    </source>
</evidence>
<evidence type="ECO:0000256" key="9">
    <source>
        <dbReference type="ARBA" id="ARBA00022801"/>
    </source>
</evidence>
<sequence>MKIPALGLSGHSRTSISAWLLNAIALLLLGQASVTAEKSAADYFIRSLPGQPEGPLLKMHAGHIEVNPEHNGNLFFWHYKNRHIANKQRTVIWLNGGPGCSSMDGALMEIGPYRLKDDQHLVYNEGSWDEFANLLFVDNPVGTGFSYVDTNSYLHELPEMADQFIVFLEKWFAIFPEYEHDDIYFAGESYAGQHIPYIAQAIIDRNAKARGQSKVEWNMKGLLIGNGWIAPSEQYQSYLQFGYDEGLVQGGSDIANKLEAQQTRCLADLNAPGGTEHVDVAPCESILTMMLDLTQKDKKCYNMYDVRLLDDYPSCGMAWPPDLTRVTPYLRRADVVQALHINRDKRTGWTECAGAVSGAFRARHSKPSIRLLPGLLESGLPILLFSGDKDLICNHLGTEDFIHNMAWSGGTGFELSPGIWAPKRDWTFEDEPAGIYQEARNLTYVLFYNSSHMVPFDYPRRTRDMLDRFIGVDIASIGGSPADSRIDGEKAGLETSVGGHPNSTAAEADEKQKLKEAEWKAYYKSGEAALVVVVIAAAIWGWFVWRGRRRQKGYSAVPLGNGRLGMEAFRSQQGKRDVEAADFDENELDDLHSRPRPNGMARDRDAERYALGSDSDEDGRNTVGKEKGKTASEQPRQFGGTPRPDLRFRDLDSPLDGVLEKPRYARPYASSRVRLPDLSISTKPPGIIPNAAIHRCIRSPCSAVISVSSVWSSDRLDQYP</sequence>
<name>U1HV81_ENDPU</name>
<evidence type="ECO:0000313" key="23">
    <source>
        <dbReference type="Proteomes" id="UP000019373"/>
    </source>
</evidence>
<dbReference type="eggNOG" id="KOG1282">
    <property type="taxonomic scope" value="Eukaryota"/>
</dbReference>
<evidence type="ECO:0000256" key="5">
    <source>
        <dbReference type="ARBA" id="ARBA00022670"/>
    </source>
</evidence>
<evidence type="ECO:0000313" key="22">
    <source>
        <dbReference type="EMBL" id="ERF74590.1"/>
    </source>
</evidence>
<dbReference type="EC" id="3.4.16.6" evidence="15"/>
<feature type="chain" id="PRO_5004612256" description="Pheromone-processing carboxypeptidase KEX1" evidence="21">
    <location>
        <begin position="37"/>
        <end position="720"/>
    </location>
</feature>
<evidence type="ECO:0000256" key="20">
    <source>
        <dbReference type="SAM" id="Phobius"/>
    </source>
</evidence>
<keyword evidence="9" id="KW-0378">Hydrolase</keyword>
<dbReference type="PANTHER" id="PTHR11802">
    <property type="entry name" value="SERINE PROTEASE FAMILY S10 SERINE CARBOXYPEPTIDASE"/>
    <property type="match status" value="1"/>
</dbReference>
<evidence type="ECO:0000256" key="6">
    <source>
        <dbReference type="ARBA" id="ARBA00022692"/>
    </source>
</evidence>
<evidence type="ECO:0000256" key="21">
    <source>
        <dbReference type="SAM" id="SignalP"/>
    </source>
</evidence>
<feature type="compositionally biased region" description="Basic and acidic residues" evidence="19">
    <location>
        <begin position="618"/>
        <end position="630"/>
    </location>
</feature>
<evidence type="ECO:0000256" key="12">
    <source>
        <dbReference type="ARBA" id="ARBA00023136"/>
    </source>
</evidence>
<feature type="region of interest" description="Disordered" evidence="19">
    <location>
        <begin position="481"/>
        <end position="509"/>
    </location>
</feature>
<evidence type="ECO:0000256" key="8">
    <source>
        <dbReference type="ARBA" id="ARBA00022729"/>
    </source>
</evidence>
<keyword evidence="7" id="KW-0053">Apoptosis</keyword>
<dbReference type="FunFam" id="3.40.50.1820:FF:000121">
    <property type="entry name" value="Carboxypeptidase D"/>
    <property type="match status" value="1"/>
</dbReference>
<comment type="similarity">
    <text evidence="3">Belongs to the peptidase S10 family.</text>
</comment>
<dbReference type="AlphaFoldDB" id="U1HV81"/>
<dbReference type="SUPFAM" id="SSF53474">
    <property type="entry name" value="alpha/beta-Hydrolases"/>
    <property type="match status" value="1"/>
</dbReference>
<evidence type="ECO:0000256" key="13">
    <source>
        <dbReference type="ARBA" id="ARBA00023180"/>
    </source>
</evidence>
<feature type="signal peptide" evidence="21">
    <location>
        <begin position="1"/>
        <end position="36"/>
    </location>
</feature>
<evidence type="ECO:0000256" key="1">
    <source>
        <dbReference type="ARBA" id="ARBA00001003"/>
    </source>
</evidence>
<proteinExistence type="inferred from homology"/>
<keyword evidence="13" id="KW-0325">Glycoprotein</keyword>
<keyword evidence="4 22" id="KW-0121">Carboxypeptidase</keyword>
<feature type="region of interest" description="Disordered" evidence="19">
    <location>
        <begin position="570"/>
        <end position="652"/>
    </location>
</feature>
<reference evidence="23" key="1">
    <citation type="journal article" date="2014" name="BMC Genomics">
        <title>Genome characteristics reveal the impact of lichenization on lichen-forming fungus Endocarpon pusillum Hedwig (Verrucariales, Ascomycota).</title>
        <authorList>
            <person name="Wang Y.-Y."/>
            <person name="Liu B."/>
            <person name="Zhang X.-Y."/>
            <person name="Zhou Q.-M."/>
            <person name="Zhang T."/>
            <person name="Li H."/>
            <person name="Yu Y.-F."/>
            <person name="Zhang X.-L."/>
            <person name="Hao X.-Y."/>
            <person name="Wang M."/>
            <person name="Wang L."/>
            <person name="Wei J.-C."/>
        </authorList>
    </citation>
    <scope>NUCLEOTIDE SEQUENCE [LARGE SCALE GENOMIC DNA]</scope>
    <source>
        <strain evidence="23">Z07020 / HMAS-L-300199</strain>
    </source>
</reference>
<feature type="transmembrane region" description="Helical" evidence="20">
    <location>
        <begin position="528"/>
        <end position="545"/>
    </location>
</feature>
<evidence type="ECO:0000256" key="19">
    <source>
        <dbReference type="SAM" id="MobiDB-lite"/>
    </source>
</evidence>
<dbReference type="InterPro" id="IPR001563">
    <property type="entry name" value="Peptidase_S10"/>
</dbReference>
<evidence type="ECO:0000256" key="10">
    <source>
        <dbReference type="ARBA" id="ARBA00022989"/>
    </source>
</evidence>
<dbReference type="GO" id="GO:0006508">
    <property type="term" value="P:proteolysis"/>
    <property type="evidence" value="ECO:0007669"/>
    <property type="project" value="UniProtKB-KW"/>
</dbReference>
<accession>U1HV81</accession>
<evidence type="ECO:0000256" key="4">
    <source>
        <dbReference type="ARBA" id="ARBA00022645"/>
    </source>
</evidence>
<dbReference type="PRINTS" id="PR00724">
    <property type="entry name" value="CRBOXYPTASEC"/>
</dbReference>
<dbReference type="GO" id="GO:0005802">
    <property type="term" value="C:trans-Golgi network"/>
    <property type="evidence" value="ECO:0007669"/>
    <property type="project" value="TreeGrafter"/>
</dbReference>
<dbReference type="RefSeq" id="XP_007799691.1">
    <property type="nucleotide sequence ID" value="XM_007801500.1"/>
</dbReference>
<dbReference type="EMBL" id="KE720872">
    <property type="protein sequence ID" value="ERF74590.1"/>
    <property type="molecule type" value="Genomic_DNA"/>
</dbReference>
<keyword evidence="23" id="KW-1185">Reference proteome</keyword>
<keyword evidence="6 20" id="KW-0812">Transmembrane</keyword>